<dbReference type="EMBL" id="JABSTQ010011543">
    <property type="protein sequence ID" value="KAG0410213.1"/>
    <property type="molecule type" value="Genomic_DNA"/>
</dbReference>
<keyword evidence="2" id="KW-1185">Reference proteome</keyword>
<proteinExistence type="predicted"/>
<reference evidence="1 2" key="1">
    <citation type="journal article" date="2020" name="Cell">
        <title>Large-Scale Comparative Analyses of Tick Genomes Elucidate Their Genetic Diversity and Vector Capacities.</title>
        <authorList>
            <consortium name="Tick Genome and Microbiome Consortium (TIGMIC)"/>
            <person name="Jia N."/>
            <person name="Wang J."/>
            <person name="Shi W."/>
            <person name="Du L."/>
            <person name="Sun Y."/>
            <person name="Zhan W."/>
            <person name="Jiang J.F."/>
            <person name="Wang Q."/>
            <person name="Zhang B."/>
            <person name="Ji P."/>
            <person name="Bell-Sakyi L."/>
            <person name="Cui X.M."/>
            <person name="Yuan T.T."/>
            <person name="Jiang B.G."/>
            <person name="Yang W.F."/>
            <person name="Lam T.T."/>
            <person name="Chang Q.C."/>
            <person name="Ding S.J."/>
            <person name="Wang X.J."/>
            <person name="Zhu J.G."/>
            <person name="Ruan X.D."/>
            <person name="Zhao L."/>
            <person name="Wei J.T."/>
            <person name="Ye R.Z."/>
            <person name="Que T.C."/>
            <person name="Du C.H."/>
            <person name="Zhou Y.H."/>
            <person name="Cheng J.X."/>
            <person name="Dai P.F."/>
            <person name="Guo W.B."/>
            <person name="Han X.H."/>
            <person name="Huang E.J."/>
            <person name="Li L.F."/>
            <person name="Wei W."/>
            <person name="Gao Y.C."/>
            <person name="Liu J.Z."/>
            <person name="Shao H.Z."/>
            <person name="Wang X."/>
            <person name="Wang C.C."/>
            <person name="Yang T.C."/>
            <person name="Huo Q.B."/>
            <person name="Li W."/>
            <person name="Chen H.Y."/>
            <person name="Chen S.E."/>
            <person name="Zhou L.G."/>
            <person name="Ni X.B."/>
            <person name="Tian J.H."/>
            <person name="Sheng Y."/>
            <person name="Liu T."/>
            <person name="Pan Y.S."/>
            <person name="Xia L.Y."/>
            <person name="Li J."/>
            <person name="Zhao F."/>
            <person name="Cao W.C."/>
        </authorList>
    </citation>
    <scope>NUCLEOTIDE SEQUENCE [LARGE SCALE GENOMIC DNA]</scope>
    <source>
        <strain evidence="1">Iper-2018</strain>
    </source>
</reference>
<organism evidence="1 2">
    <name type="scientific">Ixodes persulcatus</name>
    <name type="common">Taiga tick</name>
    <dbReference type="NCBI Taxonomy" id="34615"/>
    <lineage>
        <taxon>Eukaryota</taxon>
        <taxon>Metazoa</taxon>
        <taxon>Ecdysozoa</taxon>
        <taxon>Arthropoda</taxon>
        <taxon>Chelicerata</taxon>
        <taxon>Arachnida</taxon>
        <taxon>Acari</taxon>
        <taxon>Parasitiformes</taxon>
        <taxon>Ixodida</taxon>
        <taxon>Ixodoidea</taxon>
        <taxon>Ixodidae</taxon>
        <taxon>Ixodinae</taxon>
        <taxon>Ixodes</taxon>
    </lineage>
</organism>
<evidence type="ECO:0000313" key="1">
    <source>
        <dbReference type="EMBL" id="KAG0410213.1"/>
    </source>
</evidence>
<dbReference type="Proteomes" id="UP000805193">
    <property type="component" value="Unassembled WGS sequence"/>
</dbReference>
<gene>
    <name evidence="1" type="ORF">HPB47_012655</name>
</gene>
<comment type="caution">
    <text evidence="1">The sequence shown here is derived from an EMBL/GenBank/DDBJ whole genome shotgun (WGS) entry which is preliminary data.</text>
</comment>
<accession>A0AC60NSV7</accession>
<name>A0AC60NSV7_IXOPE</name>
<sequence length="85" mass="9258">MKEGDHVRLRKPTSVSKGDLSYIKPLEIIKLLRPGGRVENVHLVVGTVSVNEQDKKALTTSTVRRRTPAVAEEMPIALAIVANGT</sequence>
<protein>
    <submittedName>
        <fullName evidence="1">Uncharacterized protein</fullName>
    </submittedName>
</protein>
<evidence type="ECO:0000313" key="2">
    <source>
        <dbReference type="Proteomes" id="UP000805193"/>
    </source>
</evidence>